<feature type="domain" description="EGF-like" evidence="1">
    <location>
        <begin position="99"/>
        <end position="110"/>
    </location>
</feature>
<dbReference type="PROSITE" id="PS00022">
    <property type="entry name" value="EGF_1"/>
    <property type="match status" value="1"/>
</dbReference>
<gene>
    <name evidence="2" type="ORF">BYL167_LOCUS19104</name>
</gene>
<reference evidence="2" key="1">
    <citation type="submission" date="2021-02" db="EMBL/GenBank/DDBJ databases">
        <authorList>
            <person name="Nowell W R."/>
        </authorList>
    </citation>
    <scope>NUCLEOTIDE SEQUENCE</scope>
</reference>
<dbReference type="AlphaFoldDB" id="A0A8S2QEP8"/>
<dbReference type="Proteomes" id="UP000681967">
    <property type="component" value="Unassembled WGS sequence"/>
</dbReference>
<organism evidence="2 3">
    <name type="scientific">Rotaria magnacalcarata</name>
    <dbReference type="NCBI Taxonomy" id="392030"/>
    <lineage>
        <taxon>Eukaryota</taxon>
        <taxon>Metazoa</taxon>
        <taxon>Spiralia</taxon>
        <taxon>Gnathifera</taxon>
        <taxon>Rotifera</taxon>
        <taxon>Eurotatoria</taxon>
        <taxon>Bdelloidea</taxon>
        <taxon>Philodinida</taxon>
        <taxon>Philodinidae</taxon>
        <taxon>Rotaria</taxon>
    </lineage>
</organism>
<dbReference type="InterPro" id="IPR000742">
    <property type="entry name" value="EGF"/>
</dbReference>
<comment type="caution">
    <text evidence="2">The sequence shown here is derived from an EMBL/GenBank/DDBJ whole genome shotgun (WGS) entry which is preliminary data.</text>
</comment>
<sequence length="495" mass="55231">MSNDSPATGYLRYSKSGGNNIVVSYIRNVVAKYHTLCNKTTSKGSPLLCFVDDDYFCLCDINNIAQCFPYNKKFDQCKQCLAQGRCIKGDIDTPSDYLCLCPPCHFGSKCQHNTKLFSFTLDSLLSPDLLSSSLVKQKLSLIQSKAEVLAVVNVVQTANLRSEVKTIQNVLRNVDQATLSNQAQILHLSEGQLKLALELNNTQVALNKTIALVNEHASIVRQHEDALRIVLSQTVFLSTRLASVVHSIETYFIHTSIEKILSNELNLLFVHRQDISKVVDSVLQTMDITGDEIGSSLPTIEIITQLLVRQQIDFVQTTTAESADDTSLIGKLMFTSFSAAPNKNQAPFAVYELIPIPFNQNNKRLRLAQIPAYPGINSKSHQLVRWSKEEAAACDFLQMTTCRESPVRRKETQNDCIYQLLTAAKLEDCRVEYFAGKLFVHRVGQYWAISTINATKCHTVATPEIEQHLLHGNEEITISSMALITTMNTKSLACD</sequence>
<name>A0A8S2QEP8_9BILA</name>
<proteinExistence type="predicted"/>
<dbReference type="EMBL" id="CAJOBH010008018">
    <property type="protein sequence ID" value="CAF4100787.1"/>
    <property type="molecule type" value="Genomic_DNA"/>
</dbReference>
<accession>A0A8S2QEP8</accession>
<evidence type="ECO:0000313" key="3">
    <source>
        <dbReference type="Proteomes" id="UP000681967"/>
    </source>
</evidence>
<evidence type="ECO:0000313" key="2">
    <source>
        <dbReference type="EMBL" id="CAF4100787.1"/>
    </source>
</evidence>
<evidence type="ECO:0000259" key="1">
    <source>
        <dbReference type="PROSITE" id="PS00022"/>
    </source>
</evidence>
<protein>
    <recommendedName>
        <fullName evidence="1">EGF-like domain-containing protein</fullName>
    </recommendedName>
</protein>